<reference evidence="3" key="1">
    <citation type="journal article" date="2019" name="Int. J. Syst. Evol. Microbiol.">
        <title>The Global Catalogue of Microorganisms (GCM) 10K type strain sequencing project: providing services to taxonomists for standard genome sequencing and annotation.</title>
        <authorList>
            <consortium name="The Broad Institute Genomics Platform"/>
            <consortium name="The Broad Institute Genome Sequencing Center for Infectious Disease"/>
            <person name="Wu L."/>
            <person name="Ma J."/>
        </authorList>
    </citation>
    <scope>NUCLEOTIDE SEQUENCE [LARGE SCALE GENOMIC DNA]</scope>
    <source>
        <strain evidence="3">CCUG 62974</strain>
    </source>
</reference>
<dbReference type="Proteomes" id="UP001597024">
    <property type="component" value="Unassembled WGS sequence"/>
</dbReference>
<dbReference type="InterPro" id="IPR007887">
    <property type="entry name" value="MecA_N"/>
</dbReference>
<accession>A0ABW3DZS8</accession>
<organism evidence="2 3">
    <name type="scientific">Streptosporangium algeriense</name>
    <dbReference type="NCBI Taxonomy" id="1682748"/>
    <lineage>
        <taxon>Bacteria</taxon>
        <taxon>Bacillati</taxon>
        <taxon>Actinomycetota</taxon>
        <taxon>Actinomycetes</taxon>
        <taxon>Streptosporangiales</taxon>
        <taxon>Streptosporangiaceae</taxon>
        <taxon>Streptosporangium</taxon>
    </lineage>
</organism>
<proteinExistence type="predicted"/>
<comment type="caution">
    <text evidence="2">The sequence shown here is derived from an EMBL/GenBank/DDBJ whole genome shotgun (WGS) entry which is preliminary data.</text>
</comment>
<evidence type="ECO:0000313" key="3">
    <source>
        <dbReference type="Proteomes" id="UP001597024"/>
    </source>
</evidence>
<protein>
    <submittedName>
        <fullName evidence="2">NTF2-like N-terminal transpeptidase domain-containing protein</fullName>
    </submittedName>
</protein>
<dbReference type="EMBL" id="JBHTHX010001427">
    <property type="protein sequence ID" value="MFD0888644.1"/>
    <property type="molecule type" value="Genomic_DNA"/>
</dbReference>
<feature type="non-terminal residue" evidence="2">
    <location>
        <position position="236"/>
    </location>
</feature>
<feature type="domain" description="NTF2-like N-terminal transpeptidase" evidence="1">
    <location>
        <begin position="39"/>
        <end position="146"/>
    </location>
</feature>
<name>A0ABW3DZS8_9ACTN</name>
<sequence length="236" mass="25555">MRTRPVLALVAVVLVMIGAGVHVLLRPTGTQVRAAGPGPEETGLAYLTSWQDGDLSEMSRMVVSPPADFTQRHLDFARDLDIESLRLVPGALTRGDGQHAELPFHGVRKVRNLGDWPFESKLRMVLREGRWRVVWLPETLHPALAGGGRIAFKEVSAPETEPVTGSGAPLPHDSGAENYRGLFGAGTEETTGYALEATAADGSKRELVTFRSPHARKLRTSLSRPVQAAAARALDR</sequence>
<evidence type="ECO:0000313" key="2">
    <source>
        <dbReference type="EMBL" id="MFD0888644.1"/>
    </source>
</evidence>
<evidence type="ECO:0000259" key="1">
    <source>
        <dbReference type="Pfam" id="PF05223"/>
    </source>
</evidence>
<keyword evidence="3" id="KW-1185">Reference proteome</keyword>
<dbReference type="Pfam" id="PF05223">
    <property type="entry name" value="MecA_N"/>
    <property type="match status" value="1"/>
</dbReference>
<gene>
    <name evidence="2" type="ORF">ACFQ08_29260</name>
</gene>